<dbReference type="PIRSF" id="PIRSF012702">
    <property type="entry name" value="UCP012702"/>
    <property type="match status" value="1"/>
</dbReference>
<name>A0A7W9KAY7_9PSEU</name>
<dbReference type="AlphaFoldDB" id="A0A7W9KAY7"/>
<dbReference type="Pfam" id="PF07364">
    <property type="entry name" value="DUF1485"/>
    <property type="match status" value="1"/>
</dbReference>
<evidence type="ECO:0000313" key="4">
    <source>
        <dbReference type="Proteomes" id="UP000585638"/>
    </source>
</evidence>
<organism evidence="3 4">
    <name type="scientific">Kutzneria kofuensis</name>
    <dbReference type="NCBI Taxonomy" id="103725"/>
    <lineage>
        <taxon>Bacteria</taxon>
        <taxon>Bacillati</taxon>
        <taxon>Actinomycetota</taxon>
        <taxon>Actinomycetes</taxon>
        <taxon>Pseudonocardiales</taxon>
        <taxon>Pseudonocardiaceae</taxon>
        <taxon>Kutzneria</taxon>
    </lineage>
</organism>
<dbReference type="InterPro" id="IPR009197">
    <property type="entry name" value="MlrC"/>
</dbReference>
<dbReference type="Pfam" id="PF07171">
    <property type="entry name" value="MlrC_C"/>
    <property type="match status" value="1"/>
</dbReference>
<evidence type="ECO:0000313" key="3">
    <source>
        <dbReference type="EMBL" id="MBB5889262.1"/>
    </source>
</evidence>
<feature type="domain" description="Microcystin LR degradation protein MlrC N-terminal" evidence="2">
    <location>
        <begin position="3"/>
        <end position="279"/>
    </location>
</feature>
<dbReference type="Proteomes" id="UP000585638">
    <property type="component" value="Unassembled WGS sequence"/>
</dbReference>
<keyword evidence="4" id="KW-1185">Reference proteome</keyword>
<feature type="domain" description="Microcystin LR degradation protein MlrC C-terminal" evidence="1">
    <location>
        <begin position="288"/>
        <end position="454"/>
    </location>
</feature>
<dbReference type="RefSeq" id="WP_184858032.1">
    <property type="nucleotide sequence ID" value="NZ_BAAAWY010000037.1"/>
</dbReference>
<comment type="caution">
    <text evidence="3">The sequence shown here is derived from an EMBL/GenBank/DDBJ whole genome shotgun (WGS) entry which is preliminary data.</text>
</comment>
<sequence length="478" mass="51415">MTRIGIAGIAIESSTFSPHRTTVDDFRVTRGDDLLARYSFLDFPDVEWVPLLHAVSLPGGAVTEETYAALSEEIYARLREAGPLDGLFFDIHGAMSVLGRVDVEADLIEGIRAVIGPDVLVSASMDLHGNVSWRLARALDLITCYRKAPHTDAWDTRERAVRNLVKRLRDGGKPLKAWVQVPVLLPGEKTSTRIEPARSVYALVDEVEALPGVLDAAIWVGYAWADEPRCQAAVVVTGDDLDVITAQAHRLARAYWDARRDFAFVAPTGSLASCVAQALASPARPFFISDSGDNPTAGGAGDTSWTLRELLGMPEVLQHTTIYAQIVDPAATAAAVRAGIGQKVEVSVGGHVDSGPCGPVPLNAVVEAVDSDDPVAGTAVVLAVGGLKVIVTERRKPYHLESDFLALGLSPRTADLVIVKIGYLEPELYEMAADWLLALTPGGVDQDLPRLGHRGIVRPMFPFDPDMPDPDLTPVSTW</sequence>
<dbReference type="InterPro" id="IPR015995">
    <property type="entry name" value="MlrC_N"/>
</dbReference>
<evidence type="ECO:0000259" key="1">
    <source>
        <dbReference type="Pfam" id="PF07171"/>
    </source>
</evidence>
<dbReference type="InterPro" id="IPR010799">
    <property type="entry name" value="MlrC_C"/>
</dbReference>
<dbReference type="EMBL" id="JACHIR010000001">
    <property type="protein sequence ID" value="MBB5889262.1"/>
    <property type="molecule type" value="Genomic_DNA"/>
</dbReference>
<accession>A0A7W9KAY7</accession>
<reference evidence="3 4" key="1">
    <citation type="submission" date="2020-08" db="EMBL/GenBank/DDBJ databases">
        <title>Sequencing the genomes of 1000 actinobacteria strains.</title>
        <authorList>
            <person name="Klenk H.-P."/>
        </authorList>
    </citation>
    <scope>NUCLEOTIDE SEQUENCE [LARGE SCALE GENOMIC DNA]</scope>
    <source>
        <strain evidence="3 4">DSM 43851</strain>
    </source>
</reference>
<proteinExistence type="predicted"/>
<protein>
    <submittedName>
        <fullName evidence="3">Microcystin degradation protein MlrC</fullName>
    </submittedName>
</protein>
<gene>
    <name evidence="3" type="ORF">BJ998_000458</name>
</gene>
<evidence type="ECO:0000259" key="2">
    <source>
        <dbReference type="Pfam" id="PF07364"/>
    </source>
</evidence>